<name>A0A812JI40_9DINO</name>
<dbReference type="Proteomes" id="UP000604046">
    <property type="component" value="Unassembled WGS sequence"/>
</dbReference>
<feature type="compositionally biased region" description="Gly residues" evidence="1">
    <location>
        <begin position="213"/>
        <end position="222"/>
    </location>
</feature>
<dbReference type="OrthoDB" id="10630857at2759"/>
<feature type="region of interest" description="Disordered" evidence="1">
    <location>
        <begin position="199"/>
        <end position="260"/>
    </location>
</feature>
<evidence type="ECO:0000256" key="1">
    <source>
        <dbReference type="SAM" id="MobiDB-lite"/>
    </source>
</evidence>
<reference evidence="2" key="1">
    <citation type="submission" date="2021-02" db="EMBL/GenBank/DDBJ databases">
        <authorList>
            <person name="Dougan E. K."/>
            <person name="Rhodes N."/>
            <person name="Thang M."/>
            <person name="Chan C."/>
        </authorList>
    </citation>
    <scope>NUCLEOTIDE SEQUENCE</scope>
</reference>
<proteinExistence type="predicted"/>
<organism evidence="2 3">
    <name type="scientific">Symbiodinium natans</name>
    <dbReference type="NCBI Taxonomy" id="878477"/>
    <lineage>
        <taxon>Eukaryota</taxon>
        <taxon>Sar</taxon>
        <taxon>Alveolata</taxon>
        <taxon>Dinophyceae</taxon>
        <taxon>Suessiales</taxon>
        <taxon>Symbiodiniaceae</taxon>
        <taxon>Symbiodinium</taxon>
    </lineage>
</organism>
<sequence>LSVPAGKRAPWELAPPDVVPWHGDTEHGPCDADDVFSVRELVRKIAPLLIGSGCEKYVMDADKMLNDLPTDRDTTRMPACKNNFIVKSTAKTVYSVEKCAIKALAKAEHVNATEENKIKELVKELTDRRRHVLVPLSMFSTPAKFAGKAKMSKKDWDSFEKSGAAGTLAMDWGGSGGTAGRMQKWPGQPGRYGRPRGMRPGQHGQHMQQWAGQGQGPGGNYGPEGRYGDSYGERPHPKPPLQPGMVPGGGGMGGMGTGQELTPKQQYRQNVVDHAKELAKANEDIVGPFKRGKHLEEFPPPVQPLKPIYPYPQPPILESETASVSKFPVFSGPDAPDVDISISAAFPLNAPDSFAVGAAFLLLSSVQQEGRRRSQAFEFLAVPLSERCPALL</sequence>
<keyword evidence="3" id="KW-1185">Reference proteome</keyword>
<dbReference type="EMBL" id="CAJNDS010000415">
    <property type="protein sequence ID" value="CAE7203922.1"/>
    <property type="molecule type" value="Genomic_DNA"/>
</dbReference>
<evidence type="ECO:0000313" key="2">
    <source>
        <dbReference type="EMBL" id="CAE7203922.1"/>
    </source>
</evidence>
<comment type="caution">
    <text evidence="2">The sequence shown here is derived from an EMBL/GenBank/DDBJ whole genome shotgun (WGS) entry which is preliminary data.</text>
</comment>
<protein>
    <submittedName>
        <fullName evidence="2">ANKRD50 protein</fullName>
    </submittedName>
</protein>
<gene>
    <name evidence="2" type="primary">ANKRD50</name>
    <name evidence="2" type="ORF">SNAT2548_LOCUS6303</name>
</gene>
<feature type="non-terminal residue" evidence="2">
    <location>
        <position position="392"/>
    </location>
</feature>
<accession>A0A812JI40</accession>
<feature type="compositionally biased region" description="Gly residues" evidence="1">
    <location>
        <begin position="246"/>
        <end position="257"/>
    </location>
</feature>
<evidence type="ECO:0000313" key="3">
    <source>
        <dbReference type="Proteomes" id="UP000604046"/>
    </source>
</evidence>
<dbReference type="AlphaFoldDB" id="A0A812JI40"/>